<dbReference type="RefSeq" id="WP_160633908.1">
    <property type="nucleotide sequence ID" value="NZ_WWNE01000012.1"/>
</dbReference>
<reference evidence="1 2" key="1">
    <citation type="submission" date="2019-12" db="EMBL/GenBank/DDBJ databases">
        <authorList>
            <person name="Zhao J."/>
        </authorList>
    </citation>
    <scope>NUCLEOTIDE SEQUENCE [LARGE SCALE GENOMIC DNA]</scope>
    <source>
        <strain evidence="1 2">S-15</strain>
    </source>
</reference>
<accession>A0A6N9NRB3</accession>
<proteinExistence type="predicted"/>
<dbReference type="Proteomes" id="UP000470771">
    <property type="component" value="Unassembled WGS sequence"/>
</dbReference>
<keyword evidence="2" id="KW-1185">Reference proteome</keyword>
<dbReference type="AlphaFoldDB" id="A0A6N9NRB3"/>
<name>A0A6N9NRB3_9FLAO</name>
<sequence length="194" mass="22775">MQFSEKELQVIQNQSFFKVKATATEKIAQQFAKIADKLTTIYQQFAPNIAYSPAQLQSKISKGENLQQLPFLILDFPRYFTTEKVFSFRLLFWWGKGFTLFLHLKNKELPSILEKIQTLSPTVGLEDTFFSFNGDEWNHDIESENYHNLTVLKTIQHIDFIKFAWHLPLKQHSELESFITNKTTQILEILSNHE</sequence>
<comment type="caution">
    <text evidence="1">The sequence shown here is derived from an EMBL/GenBank/DDBJ whole genome shotgun (WGS) entry which is preliminary data.</text>
</comment>
<protein>
    <submittedName>
        <fullName evidence="1">Uncharacterized protein</fullName>
    </submittedName>
</protein>
<evidence type="ECO:0000313" key="2">
    <source>
        <dbReference type="Proteomes" id="UP000470771"/>
    </source>
</evidence>
<gene>
    <name evidence="1" type="ORF">GQN54_12575</name>
</gene>
<evidence type="ECO:0000313" key="1">
    <source>
        <dbReference type="EMBL" id="NBG66955.1"/>
    </source>
</evidence>
<organism evidence="1 2">
    <name type="scientific">Acidiluteibacter ferrifornacis</name>
    <dbReference type="NCBI Taxonomy" id="2692424"/>
    <lineage>
        <taxon>Bacteria</taxon>
        <taxon>Pseudomonadati</taxon>
        <taxon>Bacteroidota</taxon>
        <taxon>Flavobacteriia</taxon>
        <taxon>Flavobacteriales</taxon>
        <taxon>Cryomorphaceae</taxon>
        <taxon>Acidiluteibacter</taxon>
    </lineage>
</organism>
<dbReference type="EMBL" id="WWNE01000012">
    <property type="protein sequence ID" value="NBG66955.1"/>
    <property type="molecule type" value="Genomic_DNA"/>
</dbReference>